<evidence type="ECO:0000313" key="3">
    <source>
        <dbReference type="EMBL" id="KKR30158.1"/>
    </source>
</evidence>
<sequence>MEEDFSSVIADRRVSVGLSVIVAVRHAESVANTQGIFQGQTYDTGLSPLGTRQAQVLARRLSGRGVPKIITSPLKRTYQTAFEIARISGAPIEVDNRLMETNHGIWEGKNKDWVTENFPDVYNLWRIKPTDVQFPGGEHFSQTVERVRQFVETAQLPPGSVVVTHDNVVRIILTHAQGTPVDQMWSYELEPASLSLFEGNVVNGKNILKTMKVNDFDHLIAEGLRADVSHHVL</sequence>
<dbReference type="CDD" id="cd07067">
    <property type="entry name" value="HP_PGM_like"/>
    <property type="match status" value="1"/>
</dbReference>
<dbReference type="Pfam" id="PF00300">
    <property type="entry name" value="His_Phos_1"/>
    <property type="match status" value="1"/>
</dbReference>
<dbReference type="GO" id="GO:0005737">
    <property type="term" value="C:cytoplasm"/>
    <property type="evidence" value="ECO:0007669"/>
    <property type="project" value="TreeGrafter"/>
</dbReference>
<dbReference type="Proteomes" id="UP000034793">
    <property type="component" value="Unassembled WGS sequence"/>
</dbReference>
<comment type="caution">
    <text evidence="3">The sequence shown here is derived from an EMBL/GenBank/DDBJ whole genome shotgun (WGS) entry which is preliminary data.</text>
</comment>
<organism evidence="3 4">
    <name type="scientific">Candidatus Woesebacteria bacterium GW2011_GWA1_39_8</name>
    <dbReference type="NCBI Taxonomy" id="1618552"/>
    <lineage>
        <taxon>Bacteria</taxon>
        <taxon>Candidatus Woeseibacteriota</taxon>
    </lineage>
</organism>
<evidence type="ECO:0000256" key="1">
    <source>
        <dbReference type="PIRSR" id="PIRSR613078-1"/>
    </source>
</evidence>
<dbReference type="InterPro" id="IPR050275">
    <property type="entry name" value="PGM_Phosphatase"/>
</dbReference>
<evidence type="ECO:0000313" key="4">
    <source>
        <dbReference type="Proteomes" id="UP000034793"/>
    </source>
</evidence>
<dbReference type="GO" id="GO:0016791">
    <property type="term" value="F:phosphatase activity"/>
    <property type="evidence" value="ECO:0007669"/>
    <property type="project" value="TreeGrafter"/>
</dbReference>
<dbReference type="PANTHER" id="PTHR48100">
    <property type="entry name" value="BROAD-SPECIFICITY PHOSPHATASE YOR283W-RELATED"/>
    <property type="match status" value="1"/>
</dbReference>
<dbReference type="Gene3D" id="3.40.50.1240">
    <property type="entry name" value="Phosphoglycerate mutase-like"/>
    <property type="match status" value="1"/>
</dbReference>
<reference evidence="3 4" key="1">
    <citation type="journal article" date="2015" name="Nature">
        <title>rRNA introns, odd ribosomes, and small enigmatic genomes across a large radiation of phyla.</title>
        <authorList>
            <person name="Brown C.T."/>
            <person name="Hug L.A."/>
            <person name="Thomas B.C."/>
            <person name="Sharon I."/>
            <person name="Castelle C.J."/>
            <person name="Singh A."/>
            <person name="Wilkins M.J."/>
            <person name="Williams K.H."/>
            <person name="Banfield J.F."/>
        </authorList>
    </citation>
    <scope>NUCLEOTIDE SEQUENCE [LARGE SCALE GENOMIC DNA]</scope>
</reference>
<dbReference type="PANTHER" id="PTHR48100:SF62">
    <property type="entry name" value="GLUCOSYL-3-PHOSPHOGLYCERATE PHOSPHATASE"/>
    <property type="match status" value="1"/>
</dbReference>
<protein>
    <submittedName>
        <fullName evidence="3">Fructose-2,6-bisphosphatase</fullName>
    </submittedName>
</protein>
<proteinExistence type="predicted"/>
<dbReference type="SUPFAM" id="SSF53254">
    <property type="entry name" value="Phosphoglycerate mutase-like"/>
    <property type="match status" value="1"/>
</dbReference>
<feature type="binding site" evidence="2">
    <location>
        <position position="111"/>
    </location>
    <ligand>
        <name>substrate</name>
    </ligand>
</feature>
<accession>A0A0G0PQI9</accession>
<dbReference type="SMART" id="SM00855">
    <property type="entry name" value="PGAM"/>
    <property type="match status" value="1"/>
</dbReference>
<dbReference type="InterPro" id="IPR029033">
    <property type="entry name" value="His_PPase_superfam"/>
</dbReference>
<name>A0A0G0PQI9_9BACT</name>
<dbReference type="EMBL" id="LBXL01000012">
    <property type="protein sequence ID" value="KKR30158.1"/>
    <property type="molecule type" value="Genomic_DNA"/>
</dbReference>
<evidence type="ECO:0000256" key="2">
    <source>
        <dbReference type="PIRSR" id="PIRSR613078-2"/>
    </source>
</evidence>
<dbReference type="AlphaFoldDB" id="A0A0G0PQI9"/>
<feature type="binding site" evidence="2">
    <location>
        <begin position="25"/>
        <end position="32"/>
    </location>
    <ligand>
        <name>substrate</name>
    </ligand>
</feature>
<feature type="binding site" evidence="2">
    <location>
        <position position="76"/>
    </location>
    <ligand>
        <name>substrate</name>
    </ligand>
</feature>
<gene>
    <name evidence="3" type="ORF">UT61_C0012G0028</name>
</gene>
<dbReference type="InterPro" id="IPR013078">
    <property type="entry name" value="His_Pase_superF_clade-1"/>
</dbReference>
<feature type="active site" description="Tele-phosphohistidine intermediate" evidence="1">
    <location>
        <position position="26"/>
    </location>
</feature>
<feature type="active site" description="Proton donor/acceptor" evidence="1">
    <location>
        <position position="100"/>
    </location>
</feature>